<evidence type="ECO:0000256" key="4">
    <source>
        <dbReference type="ARBA" id="ARBA00022816"/>
    </source>
</evidence>
<feature type="compositionally biased region" description="Low complexity" evidence="10">
    <location>
        <begin position="1"/>
        <end position="14"/>
    </location>
</feature>
<proteinExistence type="inferred from homology"/>
<evidence type="ECO:0000256" key="8">
    <source>
        <dbReference type="ARBA" id="ARBA00023242"/>
    </source>
</evidence>
<dbReference type="GO" id="GO:0031965">
    <property type="term" value="C:nuclear membrane"/>
    <property type="evidence" value="ECO:0007669"/>
    <property type="project" value="UniProtKB-UniRule"/>
</dbReference>
<evidence type="ECO:0000256" key="1">
    <source>
        <dbReference type="ARBA" id="ARBA00004567"/>
    </source>
</evidence>
<keyword evidence="9" id="KW-0472">Membrane</keyword>
<evidence type="ECO:0000256" key="5">
    <source>
        <dbReference type="ARBA" id="ARBA00022927"/>
    </source>
</evidence>
<keyword evidence="12" id="KW-1185">Reference proteome</keyword>
<keyword evidence="7 9" id="KW-0906">Nuclear pore complex</keyword>
<dbReference type="GO" id="GO:0006606">
    <property type="term" value="P:protein import into nucleus"/>
    <property type="evidence" value="ECO:0007669"/>
    <property type="project" value="TreeGrafter"/>
</dbReference>
<evidence type="ECO:0000256" key="2">
    <source>
        <dbReference type="ARBA" id="ARBA00005573"/>
    </source>
</evidence>
<dbReference type="PANTHER" id="PTHR13373">
    <property type="entry name" value="FROUNT PROTEIN-RELATED"/>
    <property type="match status" value="1"/>
</dbReference>
<dbReference type="OrthoDB" id="17644at2759"/>
<evidence type="ECO:0000313" key="11">
    <source>
        <dbReference type="EMBL" id="KAF9949751.1"/>
    </source>
</evidence>
<comment type="function">
    <text evidence="9">Functions as a component of the nuclear pore complex (NPC).</text>
</comment>
<reference evidence="11" key="1">
    <citation type="journal article" date="2020" name="Fungal Divers.">
        <title>Resolving the Mortierellaceae phylogeny through synthesis of multi-gene phylogenetics and phylogenomics.</title>
        <authorList>
            <person name="Vandepol N."/>
            <person name="Liber J."/>
            <person name="Desiro A."/>
            <person name="Na H."/>
            <person name="Kennedy M."/>
            <person name="Barry K."/>
            <person name="Grigoriev I.V."/>
            <person name="Miller A.N."/>
            <person name="O'Donnell K."/>
            <person name="Stajich J.E."/>
            <person name="Bonito G."/>
        </authorList>
    </citation>
    <scope>NUCLEOTIDE SEQUENCE</scope>
    <source>
        <strain evidence="11">CK1249</strain>
    </source>
</reference>
<dbReference type="PANTHER" id="PTHR13373:SF21">
    <property type="entry name" value="NUCLEAR PORE COMPLEX PROTEIN NUP85"/>
    <property type="match status" value="1"/>
</dbReference>
<dbReference type="EMBL" id="JAAAHY010001378">
    <property type="protein sequence ID" value="KAF9949751.1"/>
    <property type="molecule type" value="Genomic_DNA"/>
</dbReference>
<dbReference type="GO" id="GO:0031080">
    <property type="term" value="C:nuclear pore outer ring"/>
    <property type="evidence" value="ECO:0007669"/>
    <property type="project" value="TreeGrafter"/>
</dbReference>
<organism evidence="11 12">
    <name type="scientific">Mortierella alpina</name>
    <name type="common">Oleaginous fungus</name>
    <name type="synonym">Mortierella renispora</name>
    <dbReference type="NCBI Taxonomy" id="64518"/>
    <lineage>
        <taxon>Eukaryota</taxon>
        <taxon>Fungi</taxon>
        <taxon>Fungi incertae sedis</taxon>
        <taxon>Mucoromycota</taxon>
        <taxon>Mortierellomycotina</taxon>
        <taxon>Mortierellomycetes</taxon>
        <taxon>Mortierellales</taxon>
        <taxon>Mortierellaceae</taxon>
        <taxon>Mortierella</taxon>
    </lineage>
</organism>
<comment type="caution">
    <text evidence="11">The sequence shown here is derived from an EMBL/GenBank/DDBJ whole genome shotgun (WGS) entry which is preliminary data.</text>
</comment>
<evidence type="ECO:0000313" key="12">
    <source>
        <dbReference type="Proteomes" id="UP000738359"/>
    </source>
</evidence>
<gene>
    <name evidence="11" type="primary">NUP85</name>
    <name evidence="11" type="ORF">BGZ70_001645</name>
</gene>
<dbReference type="Pfam" id="PF07575">
    <property type="entry name" value="Nucleopor_Nup85"/>
    <property type="match status" value="1"/>
</dbReference>
<comment type="subcellular location">
    <subcellularLocation>
        <location evidence="1 9">Nucleus</location>
        <location evidence="1 9">Nuclear pore complex</location>
    </subcellularLocation>
</comment>
<dbReference type="GO" id="GO:0017056">
    <property type="term" value="F:structural constituent of nuclear pore"/>
    <property type="evidence" value="ECO:0007669"/>
    <property type="project" value="TreeGrafter"/>
</dbReference>
<keyword evidence="4 9" id="KW-0509">mRNA transport</keyword>
<dbReference type="GO" id="GO:0045893">
    <property type="term" value="P:positive regulation of DNA-templated transcription"/>
    <property type="evidence" value="ECO:0007669"/>
    <property type="project" value="TreeGrafter"/>
</dbReference>
<evidence type="ECO:0000256" key="7">
    <source>
        <dbReference type="ARBA" id="ARBA00023132"/>
    </source>
</evidence>
<keyword evidence="8 9" id="KW-0539">Nucleus</keyword>
<evidence type="ECO:0000256" key="6">
    <source>
        <dbReference type="ARBA" id="ARBA00023010"/>
    </source>
</evidence>
<evidence type="ECO:0000256" key="9">
    <source>
        <dbReference type="RuleBase" id="RU365073"/>
    </source>
</evidence>
<keyword evidence="6 9" id="KW-0811">Translocation</keyword>
<evidence type="ECO:0000256" key="3">
    <source>
        <dbReference type="ARBA" id="ARBA00022448"/>
    </source>
</evidence>
<accession>A0A9P6IYS8</accession>
<sequence length="700" mass="79322">MSSIPLIHPSSSLSTFTQHPQKRSIFSDPTVDRNDASIVQDLLNDQDNEDEYISTLHLNPSPIGKGTKAQKWTASNRTIGSAFRPSTNEIAVFVAGKKAAEEFITQMFEVFIKTTALDPYKSPELYKIHYDQYYEGIHGHLLHLCDVSKDDMETEDASKSNQELELMEAFASIWQLADSMFFTANEMMPIAFMLVDWLAKHVTGFDMQVGESLLGATRRLSHPDFWPYIIQCVLRGMKISIVFMLEQTVNDEENEDDADALEAFLKVVRGMPSEETTGADIKSQERHRKWVEQCLLFMKSPKLTRLGAEAKTALKIMTGDVDAILNATDIWEEAFSAITFYTDPNCTRDALEPILRICVSHYLEGRDVSLLEKIKIAILGMDPITTVRHCGSFHPWLVAHLADVLQQYGYLDMSDIHLQDIAAMGWDSDIRDFFIMSYAQSLMSNPTLWEVIAGYLLNSGHSGRAMLSEWLCHVPLGSSEKAQKVLKFCKDNGLTDSLRSIHRVMGVEEEKWGHYGLALQHFMTSKDPDQVARVVDNLMLRYLASGSLDLEDSLDAIQGLTSRNPHIEFLQNYVQFHFDYKDGKIKEAGENLVSLLKTGTAPMKYWAVLMFDALPLLENKNGLVFDANDTYVMMRCLEDLVGSQHKSEYLQLLPTKVSSRESSVEEKEYQLDIVRMSLVRNLSRSFVHISDMDTDMSMAI</sequence>
<name>A0A9P6IYS8_MORAP</name>
<comment type="similarity">
    <text evidence="2 9">Belongs to the nucleoporin Nup85 family.</text>
</comment>
<comment type="subunit">
    <text evidence="9">Component of the nuclear pore complex (NPC).</text>
</comment>
<dbReference type="GO" id="GO:0006406">
    <property type="term" value="P:mRNA export from nucleus"/>
    <property type="evidence" value="ECO:0007669"/>
    <property type="project" value="TreeGrafter"/>
</dbReference>
<keyword evidence="5 9" id="KW-0653">Protein transport</keyword>
<dbReference type="AlphaFoldDB" id="A0A9P6IYS8"/>
<protein>
    <recommendedName>
        <fullName evidence="9">Nuclear pore complex protein Nup85</fullName>
    </recommendedName>
</protein>
<feature type="region of interest" description="Disordered" evidence="10">
    <location>
        <begin position="1"/>
        <end position="29"/>
    </location>
</feature>
<dbReference type="InterPro" id="IPR011502">
    <property type="entry name" value="Nucleoporin_Nup85"/>
</dbReference>
<keyword evidence="3 9" id="KW-0813">Transport</keyword>
<dbReference type="Proteomes" id="UP000738359">
    <property type="component" value="Unassembled WGS sequence"/>
</dbReference>
<evidence type="ECO:0000256" key="10">
    <source>
        <dbReference type="SAM" id="MobiDB-lite"/>
    </source>
</evidence>